<keyword evidence="4" id="KW-0862">Zinc</keyword>
<evidence type="ECO:0000256" key="4">
    <source>
        <dbReference type="ARBA" id="ARBA00022833"/>
    </source>
</evidence>
<proteinExistence type="predicted"/>
<dbReference type="GO" id="GO:0051082">
    <property type="term" value="F:unfolded protein binding"/>
    <property type="evidence" value="ECO:0007669"/>
    <property type="project" value="InterPro"/>
</dbReference>
<reference evidence="9" key="1">
    <citation type="submission" date="2005-10" db="EMBL/GenBank/DDBJ databases">
        <authorList>
            <person name="Loftus B.J."/>
            <person name="Nene V.M."/>
            <person name="Hannick L.I."/>
            <person name="Bidwell S."/>
            <person name="Haas B."/>
            <person name="Amedeo P."/>
            <person name="Orvis J."/>
            <person name="Wortman J.R."/>
            <person name="White O.R."/>
            <person name="Salzberg S."/>
            <person name="Shumway M."/>
            <person name="Koo H."/>
            <person name="Zhao Y."/>
            <person name="Holmes M."/>
            <person name="Miller J."/>
            <person name="Schatz M."/>
            <person name="Pop M."/>
            <person name="Pai G."/>
            <person name="Utterback T."/>
            <person name="Rogers Y.-H."/>
            <person name="Kravitz S."/>
            <person name="Fraser C.M."/>
        </authorList>
    </citation>
    <scope>NUCLEOTIDE SEQUENCE</scope>
    <source>
        <strain evidence="9">Liverpool</strain>
    </source>
</reference>
<evidence type="ECO:0000256" key="2">
    <source>
        <dbReference type="ARBA" id="ARBA00022737"/>
    </source>
</evidence>
<dbReference type="HOGENOM" id="CLU_1035170_0_0_1"/>
<keyword evidence="7" id="KW-0472">Membrane</keyword>
<dbReference type="AlphaFoldDB" id="Q171A3"/>
<reference evidence="9" key="3">
    <citation type="submission" date="2012-09" db="EMBL/GenBank/DDBJ databases">
        <authorList>
            <consortium name="VectorBase"/>
        </authorList>
    </citation>
    <scope>NUCLEOTIDE SEQUENCE</scope>
    <source>
        <strain evidence="9">Liverpool</strain>
    </source>
</reference>
<keyword evidence="5" id="KW-0143">Chaperone</keyword>
<gene>
    <name evidence="9" type="ORF">AaeL_AAEL007728</name>
</gene>
<dbReference type="STRING" id="7159.Q171A3"/>
<dbReference type="GO" id="GO:0005739">
    <property type="term" value="C:mitochondrion"/>
    <property type="evidence" value="ECO:0007669"/>
    <property type="project" value="TreeGrafter"/>
</dbReference>
<feature type="region of interest" description="Disordered" evidence="6">
    <location>
        <begin position="142"/>
        <end position="224"/>
    </location>
</feature>
<dbReference type="InterPro" id="IPR008971">
    <property type="entry name" value="HSP40/DnaJ_pept-bd"/>
</dbReference>
<evidence type="ECO:0000256" key="3">
    <source>
        <dbReference type="ARBA" id="ARBA00022771"/>
    </source>
</evidence>
<dbReference type="eggNOG" id="KOG0715">
    <property type="taxonomic scope" value="Eukaryota"/>
</dbReference>
<accession>Q171A3</accession>
<protein>
    <submittedName>
        <fullName evidence="9">AAEL007728-PA</fullName>
    </submittedName>
</protein>
<organism evidence="9 10">
    <name type="scientific">Aedes aegypti</name>
    <name type="common">Yellowfever mosquito</name>
    <name type="synonym">Culex aegypti</name>
    <dbReference type="NCBI Taxonomy" id="7159"/>
    <lineage>
        <taxon>Eukaryota</taxon>
        <taxon>Metazoa</taxon>
        <taxon>Ecdysozoa</taxon>
        <taxon>Arthropoda</taxon>
        <taxon>Hexapoda</taxon>
        <taxon>Insecta</taxon>
        <taxon>Pterygota</taxon>
        <taxon>Neoptera</taxon>
        <taxon>Endopterygota</taxon>
        <taxon>Diptera</taxon>
        <taxon>Nematocera</taxon>
        <taxon>Culicoidea</taxon>
        <taxon>Culicidae</taxon>
        <taxon>Culicinae</taxon>
        <taxon>Aedini</taxon>
        <taxon>Aedes</taxon>
        <taxon>Stegomyia</taxon>
    </lineage>
</organism>
<evidence type="ECO:0000313" key="9">
    <source>
        <dbReference type="EMBL" id="EAT40541.1"/>
    </source>
</evidence>
<evidence type="ECO:0000313" key="10">
    <source>
        <dbReference type="Proteomes" id="UP000682892"/>
    </source>
</evidence>
<evidence type="ECO:0000256" key="5">
    <source>
        <dbReference type="ARBA" id="ARBA00023186"/>
    </source>
</evidence>
<keyword evidence="1" id="KW-0479">Metal-binding</keyword>
<dbReference type="GO" id="GO:0006457">
    <property type="term" value="P:protein folding"/>
    <property type="evidence" value="ECO:0007669"/>
    <property type="project" value="InterPro"/>
</dbReference>
<keyword evidence="7" id="KW-1133">Transmembrane helix</keyword>
<evidence type="ECO:0000256" key="6">
    <source>
        <dbReference type="SAM" id="MobiDB-lite"/>
    </source>
</evidence>
<dbReference type="PANTHER" id="PTHR44145">
    <property type="entry name" value="DNAJ HOMOLOG SUBFAMILY A MEMBER 3, MITOCHONDRIAL"/>
    <property type="match status" value="1"/>
</dbReference>
<evidence type="ECO:0000256" key="1">
    <source>
        <dbReference type="ARBA" id="ARBA00022723"/>
    </source>
</evidence>
<dbReference type="SUPFAM" id="SSF49493">
    <property type="entry name" value="HSP40/DnaJ peptide-binding domain"/>
    <property type="match status" value="1"/>
</dbReference>
<dbReference type="GO" id="GO:0007005">
    <property type="term" value="P:mitochondrion organization"/>
    <property type="evidence" value="ECO:0007669"/>
    <property type="project" value="TreeGrafter"/>
</dbReference>
<dbReference type="Pfam" id="PF01556">
    <property type="entry name" value="DnaJ_C"/>
    <property type="match status" value="1"/>
</dbReference>
<reference evidence="9" key="2">
    <citation type="journal article" date="2007" name="Science">
        <title>Genome sequence of Aedes aegypti, a major arbovirus vector.</title>
        <authorList>
            <person name="Nene V."/>
            <person name="Wortman J.R."/>
            <person name="Lawson D."/>
            <person name="Haas B."/>
            <person name="Kodira C."/>
            <person name="Tu Z.J."/>
            <person name="Loftus B."/>
            <person name="Xi Z."/>
            <person name="Megy K."/>
            <person name="Grabherr M."/>
            <person name="Ren Q."/>
            <person name="Zdobnov E.M."/>
            <person name="Lobo N.F."/>
            <person name="Campbell K.S."/>
            <person name="Brown S.E."/>
            <person name="Bonaldo M.F."/>
            <person name="Zhu J."/>
            <person name="Sinkins S.P."/>
            <person name="Hogenkamp D.G."/>
            <person name="Amedeo P."/>
            <person name="Arensburger P."/>
            <person name="Atkinson P.W."/>
            <person name="Bidwell S."/>
            <person name="Biedler J."/>
            <person name="Birney E."/>
            <person name="Bruggner R.V."/>
            <person name="Costas J."/>
            <person name="Coy M.R."/>
            <person name="Crabtree J."/>
            <person name="Crawford M."/>
            <person name="Debruyn B."/>
            <person name="Decaprio D."/>
            <person name="Eiglmeier K."/>
            <person name="Eisenstadt E."/>
            <person name="El-Dorry H."/>
            <person name="Gelbart W.M."/>
            <person name="Gomes S.L."/>
            <person name="Hammond M."/>
            <person name="Hannick L.I."/>
            <person name="Hogan J.R."/>
            <person name="Holmes M.H."/>
            <person name="Jaffe D."/>
            <person name="Johnston J.S."/>
            <person name="Kennedy R.C."/>
            <person name="Koo H."/>
            <person name="Kravitz S."/>
            <person name="Kriventseva E.V."/>
            <person name="Kulp D."/>
            <person name="Labutti K."/>
            <person name="Lee E."/>
            <person name="Li S."/>
            <person name="Lovin D.D."/>
            <person name="Mao C."/>
            <person name="Mauceli E."/>
            <person name="Menck C.F."/>
            <person name="Miller J.R."/>
            <person name="Montgomery P."/>
            <person name="Mori A."/>
            <person name="Nascimento A.L."/>
            <person name="Naveira H.F."/>
            <person name="Nusbaum C."/>
            <person name="O'leary S."/>
            <person name="Orvis J."/>
            <person name="Pertea M."/>
            <person name="Quesneville H."/>
            <person name="Reidenbach K.R."/>
            <person name="Rogers Y.H."/>
            <person name="Roth C.W."/>
            <person name="Schneider J.R."/>
            <person name="Schatz M."/>
            <person name="Shumway M."/>
            <person name="Stanke M."/>
            <person name="Stinson E.O."/>
            <person name="Tubio J.M."/>
            <person name="Vanzee J.P."/>
            <person name="Verjovski-Almeida S."/>
            <person name="Werner D."/>
            <person name="White O."/>
            <person name="Wyder S."/>
            <person name="Zeng Q."/>
            <person name="Zhao Q."/>
            <person name="Zhao Y."/>
            <person name="Hill C.A."/>
            <person name="Raikhel A.S."/>
            <person name="Soares M.B."/>
            <person name="Knudson D.L."/>
            <person name="Lee N.H."/>
            <person name="Galagan J."/>
            <person name="Salzberg S.L."/>
            <person name="Paulsen I.T."/>
            <person name="Dimopoulos G."/>
            <person name="Collins F.H."/>
            <person name="Birren B."/>
            <person name="Fraser-Liggett C.M."/>
            <person name="Severson D.W."/>
        </authorList>
    </citation>
    <scope>NUCLEOTIDE SEQUENCE [LARGE SCALE GENOMIC DNA]</scope>
    <source>
        <strain evidence="9">Liverpool</strain>
    </source>
</reference>
<dbReference type="EMBL" id="CH477462">
    <property type="protein sequence ID" value="EAT40541.1"/>
    <property type="molecule type" value="Genomic_DNA"/>
</dbReference>
<name>Q171A3_AEDAE</name>
<dbReference type="Proteomes" id="UP000682892">
    <property type="component" value="Chromosome 2"/>
</dbReference>
<dbReference type="InterPro" id="IPR051938">
    <property type="entry name" value="Apopto_cytoskel_mod"/>
</dbReference>
<dbReference type="GO" id="GO:0043066">
    <property type="term" value="P:negative regulation of apoptotic process"/>
    <property type="evidence" value="ECO:0007669"/>
    <property type="project" value="TreeGrafter"/>
</dbReference>
<dbReference type="VEuPathDB" id="VectorBase:AAEL011055"/>
<dbReference type="InterPro" id="IPR002939">
    <property type="entry name" value="DnaJ_C"/>
</dbReference>
<dbReference type="GO" id="GO:0008270">
    <property type="term" value="F:zinc ion binding"/>
    <property type="evidence" value="ECO:0007669"/>
    <property type="project" value="UniProtKB-KW"/>
</dbReference>
<sequence length="269" mass="29556">MLTASYGRRLGKSLATLCGIRPSSVDNIEVVEMAGFTESRRTWNSCTKRRWDSFIALCQFPGMAVLGGTIRVQGVYEDQTIQVVPGTSSHTRVCLRGKGLKRVNSYGTGDHYVHLKIQIPTKLNNKQKALIQAYAELEEDTPGQIMGVTNKTDGKSSSGSGSSSSSTSSSSASSASSSSWSSNSPSRSKAAAEEEPLADKFTQRPAEDDFKDFQSHDKTGSRDYKKDQLGGSRFYFGLGVALVFAWYVYYSYQQIPHQLELERDAALER</sequence>
<feature type="transmembrane region" description="Helical" evidence="7">
    <location>
        <begin position="234"/>
        <end position="252"/>
    </location>
</feature>
<dbReference type="PANTHER" id="PTHR44145:SF3">
    <property type="entry name" value="DNAJ HOMOLOG SUBFAMILY A MEMBER 3, MITOCHONDRIAL"/>
    <property type="match status" value="1"/>
</dbReference>
<dbReference type="FunFam" id="2.60.260.20:FF:000005">
    <property type="entry name" value="Chaperone protein dnaJ 1, mitochondrial"/>
    <property type="match status" value="1"/>
</dbReference>
<evidence type="ECO:0000259" key="8">
    <source>
        <dbReference type="Pfam" id="PF01556"/>
    </source>
</evidence>
<keyword evidence="3" id="KW-0863">Zinc-finger</keyword>
<feature type="domain" description="Chaperone DnaJ C-terminal" evidence="8">
    <location>
        <begin position="64"/>
        <end position="120"/>
    </location>
</feature>
<dbReference type="Gene3D" id="2.60.260.20">
    <property type="entry name" value="Urease metallochaperone UreE, N-terminal domain"/>
    <property type="match status" value="1"/>
</dbReference>
<dbReference type="PhylomeDB" id="Q171A3"/>
<feature type="compositionally biased region" description="Basic and acidic residues" evidence="6">
    <location>
        <begin position="197"/>
        <end position="224"/>
    </location>
</feature>
<feature type="compositionally biased region" description="Low complexity" evidence="6">
    <location>
        <begin position="156"/>
        <end position="189"/>
    </location>
</feature>
<keyword evidence="2" id="KW-0677">Repeat</keyword>
<evidence type="ECO:0000256" key="7">
    <source>
        <dbReference type="SAM" id="Phobius"/>
    </source>
</evidence>
<keyword evidence="7" id="KW-0812">Transmembrane</keyword>
<dbReference type="PaxDb" id="7159-AAEL007728-PA"/>